<dbReference type="Pfam" id="PF03631">
    <property type="entry name" value="Virul_fac_BrkB"/>
    <property type="match status" value="1"/>
</dbReference>
<sequence>MDERLRRTGRFFSDLASSIIKHDIASLSAQICFYAIFSLFPLFILIIYATTLVIPHVKIASLLISAVKPYYPDITGPDITGASDFVSSYIEKLSTVGAQVSLVSFVTLMWSATSAFIAVQQAMDRIFEIDQQRSFVARRVVGFVMLILLIIVAIFSSVALALYPHVTEHVAWWPLLAHWVPLLAGVTRVLYPLSLFITCFIFYRFLPSRRVDVNSVLIGALTATVGLDLARAGFVLYAGHLVSYHLIYGSLTVVMLLVLWMYIAGIILLFGAEISAALNRMGELSQSI</sequence>
<evidence type="ECO:0000256" key="5">
    <source>
        <dbReference type="ARBA" id="ARBA00023136"/>
    </source>
</evidence>
<accession>A0ABY6YZV1</accession>
<evidence type="ECO:0000256" key="2">
    <source>
        <dbReference type="ARBA" id="ARBA00022475"/>
    </source>
</evidence>
<evidence type="ECO:0000313" key="8">
    <source>
        <dbReference type="Proteomes" id="UP001164803"/>
    </source>
</evidence>
<dbReference type="PANTHER" id="PTHR30213">
    <property type="entry name" value="INNER MEMBRANE PROTEIN YHJD"/>
    <property type="match status" value="1"/>
</dbReference>
<reference evidence="7" key="1">
    <citation type="submission" date="2022-08" db="EMBL/GenBank/DDBJ databases">
        <title>Alicyclobacillus dauci DSM2870, complete genome.</title>
        <authorList>
            <person name="Wang Q."/>
            <person name="Cai R."/>
            <person name="Wang Z."/>
        </authorList>
    </citation>
    <scope>NUCLEOTIDE SEQUENCE</scope>
    <source>
        <strain evidence="7">DSM 28700</strain>
    </source>
</reference>
<keyword evidence="2" id="KW-1003">Cell membrane</keyword>
<dbReference type="NCBIfam" id="TIGR00765">
    <property type="entry name" value="yihY_not_rbn"/>
    <property type="match status" value="1"/>
</dbReference>
<feature type="transmembrane region" description="Helical" evidence="6">
    <location>
        <begin position="182"/>
        <end position="203"/>
    </location>
</feature>
<feature type="transmembrane region" description="Helical" evidence="6">
    <location>
        <begin position="246"/>
        <end position="271"/>
    </location>
</feature>
<organism evidence="7 8">
    <name type="scientific">Alicyclobacillus dauci</name>
    <dbReference type="NCBI Taxonomy" id="1475485"/>
    <lineage>
        <taxon>Bacteria</taxon>
        <taxon>Bacillati</taxon>
        <taxon>Bacillota</taxon>
        <taxon>Bacilli</taxon>
        <taxon>Bacillales</taxon>
        <taxon>Alicyclobacillaceae</taxon>
        <taxon>Alicyclobacillus</taxon>
    </lineage>
</organism>
<evidence type="ECO:0000256" key="6">
    <source>
        <dbReference type="SAM" id="Phobius"/>
    </source>
</evidence>
<evidence type="ECO:0000256" key="1">
    <source>
        <dbReference type="ARBA" id="ARBA00004651"/>
    </source>
</evidence>
<keyword evidence="5 6" id="KW-0472">Membrane</keyword>
<keyword evidence="4 6" id="KW-1133">Transmembrane helix</keyword>
<feature type="transmembrane region" description="Helical" evidence="6">
    <location>
        <begin position="96"/>
        <end position="119"/>
    </location>
</feature>
<name>A0ABY6YZV1_9BACL</name>
<dbReference type="RefSeq" id="WP_268043132.1">
    <property type="nucleotide sequence ID" value="NZ_CP104064.1"/>
</dbReference>
<proteinExistence type="predicted"/>
<dbReference type="PANTHER" id="PTHR30213:SF0">
    <property type="entry name" value="UPF0761 MEMBRANE PROTEIN YIHY"/>
    <property type="match status" value="1"/>
</dbReference>
<dbReference type="InterPro" id="IPR017039">
    <property type="entry name" value="Virul_fac_BrkB"/>
</dbReference>
<gene>
    <name evidence="7" type="ORF">NZD86_16465</name>
</gene>
<keyword evidence="3 6" id="KW-0812">Transmembrane</keyword>
<comment type="subcellular location">
    <subcellularLocation>
        <location evidence="1">Cell membrane</location>
        <topology evidence="1">Multi-pass membrane protein</topology>
    </subcellularLocation>
</comment>
<dbReference type="EMBL" id="CP104064">
    <property type="protein sequence ID" value="WAH35848.1"/>
    <property type="molecule type" value="Genomic_DNA"/>
</dbReference>
<feature type="transmembrane region" description="Helical" evidence="6">
    <location>
        <begin position="215"/>
        <end position="240"/>
    </location>
</feature>
<evidence type="ECO:0000313" key="7">
    <source>
        <dbReference type="EMBL" id="WAH35848.1"/>
    </source>
</evidence>
<evidence type="ECO:0000256" key="4">
    <source>
        <dbReference type="ARBA" id="ARBA00022989"/>
    </source>
</evidence>
<dbReference type="Proteomes" id="UP001164803">
    <property type="component" value="Chromosome"/>
</dbReference>
<dbReference type="PIRSF" id="PIRSF035875">
    <property type="entry name" value="RNase_BN"/>
    <property type="match status" value="1"/>
</dbReference>
<keyword evidence="8" id="KW-1185">Reference proteome</keyword>
<evidence type="ECO:0000256" key="3">
    <source>
        <dbReference type="ARBA" id="ARBA00022692"/>
    </source>
</evidence>
<feature type="transmembrane region" description="Helical" evidence="6">
    <location>
        <begin position="31"/>
        <end position="54"/>
    </location>
</feature>
<protein>
    <submittedName>
        <fullName evidence="7">YihY/virulence factor BrkB family protein</fullName>
    </submittedName>
</protein>
<feature type="transmembrane region" description="Helical" evidence="6">
    <location>
        <begin position="140"/>
        <end position="162"/>
    </location>
</feature>